<name>A0ABD3HHF1_9MARC</name>
<reference evidence="2 3" key="1">
    <citation type="submission" date="2024-09" db="EMBL/GenBank/DDBJ databases">
        <title>Chromosome-scale assembly of Riccia sorocarpa.</title>
        <authorList>
            <person name="Paukszto L."/>
        </authorList>
    </citation>
    <scope>NUCLEOTIDE SEQUENCE [LARGE SCALE GENOMIC DNA]</scope>
    <source>
        <strain evidence="2">LP-2024</strain>
        <tissue evidence="2">Aerial parts of the thallus</tissue>
    </source>
</reference>
<organism evidence="2 3">
    <name type="scientific">Riccia sorocarpa</name>
    <dbReference type="NCBI Taxonomy" id="122646"/>
    <lineage>
        <taxon>Eukaryota</taxon>
        <taxon>Viridiplantae</taxon>
        <taxon>Streptophyta</taxon>
        <taxon>Embryophyta</taxon>
        <taxon>Marchantiophyta</taxon>
        <taxon>Marchantiopsida</taxon>
        <taxon>Marchantiidae</taxon>
        <taxon>Marchantiales</taxon>
        <taxon>Ricciaceae</taxon>
        <taxon>Riccia</taxon>
    </lineage>
</organism>
<proteinExistence type="predicted"/>
<keyword evidence="1" id="KW-0175">Coiled coil</keyword>
<dbReference type="AlphaFoldDB" id="A0ABD3HHF1"/>
<evidence type="ECO:0008006" key="4">
    <source>
        <dbReference type="Google" id="ProtNLM"/>
    </source>
</evidence>
<dbReference type="PANTHER" id="PTHR19446">
    <property type="entry name" value="REVERSE TRANSCRIPTASES"/>
    <property type="match status" value="1"/>
</dbReference>
<protein>
    <recommendedName>
        <fullName evidence="4">Reverse transcriptase domain-containing protein</fullName>
    </recommendedName>
</protein>
<gene>
    <name evidence="2" type="ORF">R1sor_016625</name>
</gene>
<evidence type="ECO:0000313" key="3">
    <source>
        <dbReference type="Proteomes" id="UP001633002"/>
    </source>
</evidence>
<evidence type="ECO:0000313" key="2">
    <source>
        <dbReference type="EMBL" id="KAL3690316.1"/>
    </source>
</evidence>
<accession>A0ABD3HHF1</accession>
<comment type="caution">
    <text evidence="2">The sequence shown here is derived from an EMBL/GenBank/DDBJ whole genome shotgun (WGS) entry which is preliminary data.</text>
</comment>
<evidence type="ECO:0000256" key="1">
    <source>
        <dbReference type="SAM" id="Coils"/>
    </source>
</evidence>
<sequence>MSLLRSAETSLRKMENEEARREEEVERIVKMMKADKSLGLDGLTVEAFVASWDFVSRDCNAMISHFWDTGKLIQGPRTAVIKLVPKNAKKDRLENWRPLSLMSLSYKIIAKIVAERIKKFLPQLVDVQQAKKAQGRIQGLTTRPGESLLHQLFADDTGIFPRGCCRIANAEDMFMYLGVLVGVNVLDEEITADIKLKYERRINHWATKLLTWPAKLILCRNMLGALPYYTLMTVGLSTQGMTLLQKATRDFLWGQNEMGRNKKPLIAWKHFERRKEDGGLGWPPLKDMAAEFMLTNVMKILTGADEDWVQMAREIIHKELRQSSRPNVIKTWTIPEVLLRLDSFRVKPPPHAFYSPDTYQNGADCRDDWRARSGSAARSYEKDQIKDTYEIHSSRHLNNPLEAILEDRRVPITPELRDTTIKLEGALPTNQMGPVTWEDCHGWSWDGENPSGEKAWQITAAQWRRLLYTCDRNDSKLSCSWETTHNQRQWQQRWKRLWGGPTHIKTKIRVWRYLHKGYFTNSKAKDWGIADGICRRCNMELETYVHAV</sequence>
<dbReference type="Proteomes" id="UP001633002">
    <property type="component" value="Unassembled WGS sequence"/>
</dbReference>
<dbReference type="EMBL" id="JBJQOH010000004">
    <property type="protein sequence ID" value="KAL3690316.1"/>
    <property type="molecule type" value="Genomic_DNA"/>
</dbReference>
<feature type="coiled-coil region" evidence="1">
    <location>
        <begin position="4"/>
        <end position="34"/>
    </location>
</feature>
<keyword evidence="3" id="KW-1185">Reference proteome</keyword>